<feature type="coiled-coil region" evidence="4">
    <location>
        <begin position="530"/>
        <end position="599"/>
    </location>
</feature>
<dbReference type="InterPro" id="IPR057974">
    <property type="entry name" value="NUA/TPR/MLP1-2-like_dom"/>
</dbReference>
<dbReference type="PANTHER" id="PTHR18898">
    <property type="entry name" value="NUCLEOPROTEIN TPR-RELATED"/>
    <property type="match status" value="1"/>
</dbReference>
<name>A0ABQ8KTL8_9APHY</name>
<evidence type="ECO:0000259" key="6">
    <source>
        <dbReference type="Pfam" id="PF07926"/>
    </source>
</evidence>
<feature type="compositionally biased region" description="Low complexity" evidence="5">
    <location>
        <begin position="10"/>
        <end position="21"/>
    </location>
</feature>
<feature type="coiled-coil region" evidence="4">
    <location>
        <begin position="87"/>
        <end position="146"/>
    </location>
</feature>
<reference evidence="9 10" key="1">
    <citation type="journal article" date="2021" name="Environ. Microbiol.">
        <title>Gene family expansions and transcriptome signatures uncover fungal adaptations to wood decay.</title>
        <authorList>
            <person name="Hage H."/>
            <person name="Miyauchi S."/>
            <person name="Viragh M."/>
            <person name="Drula E."/>
            <person name="Min B."/>
            <person name="Chaduli D."/>
            <person name="Navarro D."/>
            <person name="Favel A."/>
            <person name="Norest M."/>
            <person name="Lesage-Meessen L."/>
            <person name="Balint B."/>
            <person name="Merenyi Z."/>
            <person name="de Eugenio L."/>
            <person name="Morin E."/>
            <person name="Martinez A.T."/>
            <person name="Baldrian P."/>
            <person name="Stursova M."/>
            <person name="Martinez M.J."/>
            <person name="Novotny C."/>
            <person name="Magnuson J.K."/>
            <person name="Spatafora J.W."/>
            <person name="Maurice S."/>
            <person name="Pangilinan J."/>
            <person name="Andreopoulos W."/>
            <person name="LaButti K."/>
            <person name="Hundley H."/>
            <person name="Na H."/>
            <person name="Kuo A."/>
            <person name="Barry K."/>
            <person name="Lipzen A."/>
            <person name="Henrissat B."/>
            <person name="Riley R."/>
            <person name="Ahrendt S."/>
            <person name="Nagy L.G."/>
            <person name="Grigoriev I.V."/>
            <person name="Martin F."/>
            <person name="Rosso M.N."/>
        </authorList>
    </citation>
    <scope>NUCLEOTIDE SEQUENCE [LARGE SCALE GENOMIC DNA]</scope>
    <source>
        <strain evidence="9 10">CIRM-BRFM 1785</strain>
    </source>
</reference>
<evidence type="ECO:0000259" key="8">
    <source>
        <dbReference type="Pfam" id="PF25785"/>
    </source>
</evidence>
<feature type="coiled-coil region" evidence="4">
    <location>
        <begin position="185"/>
        <end position="247"/>
    </location>
</feature>
<evidence type="ECO:0000259" key="7">
    <source>
        <dbReference type="Pfam" id="PF25481"/>
    </source>
</evidence>
<evidence type="ECO:0000256" key="5">
    <source>
        <dbReference type="SAM" id="MobiDB-lite"/>
    </source>
</evidence>
<evidence type="ECO:0000256" key="3">
    <source>
        <dbReference type="ARBA" id="ARBA00023242"/>
    </source>
</evidence>
<dbReference type="InterPro" id="IPR012929">
    <property type="entry name" value="Nucleoprot-TPR/MLP1-2_dom"/>
</dbReference>
<evidence type="ECO:0000313" key="10">
    <source>
        <dbReference type="Proteomes" id="UP000814176"/>
    </source>
</evidence>
<feature type="region of interest" description="Disordered" evidence="5">
    <location>
        <begin position="1929"/>
        <end position="2000"/>
    </location>
</feature>
<feature type="domain" description="Nucleoprotein TPR/MPL1" evidence="7">
    <location>
        <begin position="246"/>
        <end position="320"/>
    </location>
</feature>
<feature type="region of interest" description="Disordered" evidence="5">
    <location>
        <begin position="1538"/>
        <end position="1572"/>
    </location>
</feature>
<evidence type="ECO:0000256" key="4">
    <source>
        <dbReference type="SAM" id="Coils"/>
    </source>
</evidence>
<feature type="compositionally biased region" description="Low complexity" evidence="5">
    <location>
        <begin position="441"/>
        <end position="453"/>
    </location>
</feature>
<feature type="coiled-coil region" evidence="4">
    <location>
        <begin position="750"/>
        <end position="816"/>
    </location>
</feature>
<dbReference type="GeneID" id="71998709"/>
<feature type="coiled-coil region" evidence="4">
    <location>
        <begin position="1099"/>
        <end position="1133"/>
    </location>
</feature>
<feature type="coiled-coil region" evidence="4">
    <location>
        <begin position="1645"/>
        <end position="1746"/>
    </location>
</feature>
<evidence type="ECO:0000256" key="1">
    <source>
        <dbReference type="ARBA" id="ARBA00004123"/>
    </source>
</evidence>
<dbReference type="Proteomes" id="UP000814176">
    <property type="component" value="Unassembled WGS sequence"/>
</dbReference>
<evidence type="ECO:0008006" key="11">
    <source>
        <dbReference type="Google" id="ProtNLM"/>
    </source>
</evidence>
<dbReference type="EMBL" id="JADCUA010000003">
    <property type="protein sequence ID" value="KAH9841771.1"/>
    <property type="molecule type" value="Genomic_DNA"/>
</dbReference>
<feature type="coiled-coil region" evidence="4">
    <location>
        <begin position="1306"/>
        <end position="1354"/>
    </location>
</feature>
<accession>A0ABQ8KTL8</accession>
<feature type="compositionally biased region" description="Basic and acidic residues" evidence="5">
    <location>
        <begin position="1991"/>
        <end position="2000"/>
    </location>
</feature>
<feature type="compositionally biased region" description="Polar residues" evidence="5">
    <location>
        <begin position="1613"/>
        <end position="1631"/>
    </location>
</feature>
<proteinExistence type="predicted"/>
<dbReference type="Pfam" id="PF25481">
    <property type="entry name" value="Nucleoprot-TPR"/>
    <property type="match status" value="1"/>
</dbReference>
<dbReference type="Pfam" id="PF25785">
    <property type="entry name" value="TPR"/>
    <property type="match status" value="1"/>
</dbReference>
<protein>
    <recommendedName>
        <fullName evidence="11">Nucleoprotein TPR/MLP1 domain-containing protein</fullName>
    </recommendedName>
</protein>
<comment type="caution">
    <text evidence="9">The sequence shown here is derived from an EMBL/GenBank/DDBJ whole genome shotgun (WGS) entry which is preliminary data.</text>
</comment>
<feature type="domain" description="Nucleoprotein TPR/MLP1-2" evidence="6">
    <location>
        <begin position="1139"/>
        <end position="1264"/>
    </location>
</feature>
<feature type="domain" description="NUA/TPR/MLP1-2-like" evidence="8">
    <location>
        <begin position="566"/>
        <end position="666"/>
    </location>
</feature>
<feature type="region of interest" description="Disordered" evidence="5">
    <location>
        <begin position="428"/>
        <end position="453"/>
    </location>
</feature>
<sequence>MMKTRRKSKAAAAAAAAEAVAPQEVSTRENSPVPTPATHDAIMTVAVPEDVDASVLSGLLPEIDLRAPSPDAIVALYRLVVAQASDGDATQRELEEARAEIDRKNVELEQALQDKESATSELESTLDTVRKELEQVRREKDELGAYQVAGARIQHLCLSVATSRASLQAQMSTMSTTQSSSSVEVEALKHKIEDTEREKRNLVTVVSRLKDDSAQREDEIQTLRTNLKQARQDHQALESQLRELRSAETAAKFKVDSLSQQLKLSQEHAERMSSDLNAKVEEYANYRRTKHAEFAQLQTQHDSLVQGHVATESQLKALQSAHSTQSHQLTQALARVQTLQGQLAEQEATFSSEAASLKRLVEMMEAREAQAKAIVEGIEQDYAGINERAGRREAALKDEIEDQRQRAEQAEKRVEELEAVMERLDRGEFPMPSFSSEALQGTPRTPARTPGTPSLMMNGTPDFLSQSILGLSPTVAMASRVQRNGKTFTEVYADYVRLQEDYARKSAEFDNMEGTLSTVLGQIQERAPILTQQRAEYERLQQEATQLASQLSQALAERDAYAQSSDETAQKFAKSSRENDLLQKQLNDLGRQIRMLLKELGRIQDPTIPSDAELELDENPRPAETIEEVITNHLVLYRSIPQLQEQNQKLLKVVRELGTKMESEEKEYRETLEREQSEAVMEAHGAIKQLQEQLESQAKSSEITIQAYMKERDSLRALLARERSGQPPVTVNGDINGDIVPAPASVPTPQTNLQKELVEAQTQLEMYQNEMGVDSVRLREEVVLAQRDANQLRVLLAKANAKIEFMDERHRMIQDQSTAQNRELDSLSKRNQDLYDQYMRIDIECNRVSEEFLVANGQLDKLRNECANLRAERKIWQSVQDRLEEENRILSVERSHLSDLMQNVQKMHSDLERSGENDRRRLESQMQMLENQTQDLRTHLSAERDTLRHVSLQKDIEVKELQSRVEKTTAEFSKTREALIAAETSKKHLEERVEELTRQLHGNEEKLAVYERRATGVNGIAPQRTGEDMTREQQLEAEVADLRSALKVAQVDLSTARSHVQQFQEISQANETALATLNATYDEYKFSTEAELTRRASEFDALQAKLQAVQQELDQLSQKHAELQRTLETDRIAWANDRKTLEDTIIDMSTSERNTENDRVSRESEVRQQEQRARAAEERYASEVVAHAEALKAITDLKEQLARVRVAAREKSAVAETAEAKLAASESSWRQQKEAMDKEIVDLNTRCKELNVQNGLLHQHLESVSSQAARIKQAADTSAPLAGEADDADTKVSELRSVVAYLRREKEIVELQLDLSKQENARLRTQVDYLSHNLEETRKTLSEERERAVEATSSEAQHAELVERINQLTILRESNATLRTDCESHAKRARELDAKLRQLSSELDPTKEQLRIAQAELEAKDQQISGLEDESRRWKERNTQLLSKYDRIDPAEVQSLKDEIERIKAAKGEMENVVKERDEQLTQLQEKVTVADTTIKNQREIGQKNNQKYRASFEQFTATKAELNGQIAQLRTELQTVTAERDQLKSQPPAISPDPSKEQELTQQLESLRSEKDALEKALADERAAHSSAAAPVATLQAAIASLTEERDKLSQEKATWTSSAATSGDSSQIPQEWESEKNELIKTRDEALAQAKASAEQAQKATEEAKSIRFANEKFQSKIQDLSRARAADGERAATQQQAAVEAAVEKLRNELQSAPPSASSDEVVARHAQELRDLESKLTAKFNEEMKAAVESAAAAARAESLASSSAGGDQQVAIQEALAAHERKLREQHETEIAAAVDRGRMEAAAKGKLKDQQLVKAQNKLRELEAQILQWKQAGIIKETTPTGAKPAAVSAAVPTVAKPTAGTSATAASTSTVAATGAKALPRKPSLNAAGQPAQAVLAAGAGRGRGATVRGAARGAAQGLSIKGTAAGRDAPAQAPGGTATEGSGVSIMGAASKRAREEGDASSGEDSLAKRLKPADGNSKPIMLRRDRVPPPS</sequence>
<feature type="coiled-coil region" evidence="4">
    <location>
        <begin position="647"/>
        <end position="711"/>
    </location>
</feature>
<feature type="coiled-coil region" evidence="4">
    <location>
        <begin position="852"/>
        <end position="886"/>
    </location>
</feature>
<feature type="coiled-coil region" evidence="4">
    <location>
        <begin position="912"/>
        <end position="1052"/>
    </location>
</feature>
<dbReference type="Gene3D" id="1.10.287.1490">
    <property type="match status" value="1"/>
</dbReference>
<keyword evidence="2 4" id="KW-0175">Coiled coil</keyword>
<feature type="coiled-coil region" evidence="4">
    <location>
        <begin position="1382"/>
        <end position="1487"/>
    </location>
</feature>
<evidence type="ECO:0000256" key="2">
    <source>
        <dbReference type="ARBA" id="ARBA00023054"/>
    </source>
</evidence>
<feature type="region of interest" description="Disordered" evidence="5">
    <location>
        <begin position="1605"/>
        <end position="1641"/>
    </location>
</feature>
<evidence type="ECO:0000313" key="9">
    <source>
        <dbReference type="EMBL" id="KAH9841771.1"/>
    </source>
</evidence>
<feature type="coiled-coil region" evidence="4">
    <location>
        <begin position="386"/>
        <end position="427"/>
    </location>
</feature>
<gene>
    <name evidence="9" type="ORF">C8Q71DRAFT_347881</name>
</gene>
<dbReference type="Pfam" id="PF07926">
    <property type="entry name" value="TPR_MLP1_2"/>
    <property type="match status" value="1"/>
</dbReference>
<dbReference type="InterPro" id="IPR057577">
    <property type="entry name" value="Nucleoprot-TPR/MLP1_dom"/>
</dbReference>
<keyword evidence="3" id="KW-0539">Nucleus</keyword>
<dbReference type="RefSeq" id="XP_047783070.1">
    <property type="nucleotide sequence ID" value="XM_047917977.1"/>
</dbReference>
<feature type="coiled-coil region" evidence="4">
    <location>
        <begin position="1811"/>
        <end position="1838"/>
    </location>
</feature>
<organism evidence="9 10">
    <name type="scientific">Rhodofomes roseus</name>
    <dbReference type="NCBI Taxonomy" id="34475"/>
    <lineage>
        <taxon>Eukaryota</taxon>
        <taxon>Fungi</taxon>
        <taxon>Dikarya</taxon>
        <taxon>Basidiomycota</taxon>
        <taxon>Agaricomycotina</taxon>
        <taxon>Agaricomycetes</taxon>
        <taxon>Polyporales</taxon>
        <taxon>Rhodofomes</taxon>
    </lineage>
</organism>
<feature type="region of interest" description="Disordered" evidence="5">
    <location>
        <begin position="1"/>
        <end position="37"/>
    </location>
</feature>
<dbReference type="PANTHER" id="PTHR18898:SF2">
    <property type="entry name" value="NUCLEOPROTEIN TPR"/>
    <property type="match status" value="1"/>
</dbReference>
<keyword evidence="10" id="KW-1185">Reference proteome</keyword>
<comment type="subcellular location">
    <subcellularLocation>
        <location evidence="1">Nucleus</location>
    </subcellularLocation>
</comment>